<dbReference type="SMART" id="SM00530">
    <property type="entry name" value="HTH_XRE"/>
    <property type="match status" value="1"/>
</dbReference>
<reference evidence="2" key="1">
    <citation type="submission" date="2018-10" db="EMBL/GenBank/DDBJ databases">
        <title>Metagenomes of soda lake microbial mats from the interior of British Columbia, Canada.</title>
        <authorList>
            <person name="Zorz J.K."/>
            <person name="Sharp C."/>
            <person name="Kleiner M."/>
            <person name="Dong X."/>
            <person name="Strous M."/>
        </authorList>
    </citation>
    <scope>NUCLEOTIDE SEQUENCE</scope>
    <source>
        <strain evidence="2">LCM1.Bin51</strain>
    </source>
</reference>
<proteinExistence type="predicted"/>
<accession>A0A651DTK2</accession>
<dbReference type="InterPro" id="IPR010982">
    <property type="entry name" value="Lambda_DNA-bd_dom_sf"/>
</dbReference>
<evidence type="ECO:0000313" key="2">
    <source>
        <dbReference type="EMBL" id="TVP85137.1"/>
    </source>
</evidence>
<sequence>METLDQIVKNHRLTMQMTLGEAAARAAISKSYLSYLENGKKKNPSIRVLQRLSTSLDIPMEKLIKAVENDMLQPETEKCF</sequence>
<dbReference type="EMBL" id="REBZ01000090">
    <property type="protein sequence ID" value="TVP85137.1"/>
    <property type="molecule type" value="Genomic_DNA"/>
</dbReference>
<dbReference type="PROSITE" id="PS50943">
    <property type="entry name" value="HTH_CROC1"/>
    <property type="match status" value="1"/>
</dbReference>
<dbReference type="GO" id="GO:0003677">
    <property type="term" value="F:DNA binding"/>
    <property type="evidence" value="ECO:0007669"/>
    <property type="project" value="InterPro"/>
</dbReference>
<gene>
    <name evidence="2" type="ORF">EA344_05210</name>
</gene>
<name>A0A651DTK2_9BACI</name>
<feature type="domain" description="HTH cro/C1-type" evidence="1">
    <location>
        <begin position="8"/>
        <end position="63"/>
    </location>
</feature>
<dbReference type="InterPro" id="IPR001387">
    <property type="entry name" value="Cro/C1-type_HTH"/>
</dbReference>
<protein>
    <submittedName>
        <fullName evidence="2">XRE family transcriptional regulator</fullName>
    </submittedName>
</protein>
<evidence type="ECO:0000259" key="1">
    <source>
        <dbReference type="PROSITE" id="PS50943"/>
    </source>
</evidence>
<dbReference type="SUPFAM" id="SSF47413">
    <property type="entry name" value="lambda repressor-like DNA-binding domains"/>
    <property type="match status" value="1"/>
</dbReference>
<dbReference type="AlphaFoldDB" id="A0A651DTK2"/>
<dbReference type="CDD" id="cd00093">
    <property type="entry name" value="HTH_XRE"/>
    <property type="match status" value="1"/>
</dbReference>
<comment type="caution">
    <text evidence="2">The sequence shown here is derived from an EMBL/GenBank/DDBJ whole genome shotgun (WGS) entry which is preliminary data.</text>
</comment>
<organism evidence="2">
    <name type="scientific">Alkalicoccus sp</name>
    <dbReference type="NCBI Taxonomy" id="2005376"/>
    <lineage>
        <taxon>Bacteria</taxon>
        <taxon>Bacillati</taxon>
        <taxon>Bacillota</taxon>
        <taxon>Bacilli</taxon>
        <taxon>Bacillales</taxon>
        <taxon>Bacillaceae</taxon>
        <taxon>Alkalicoccus</taxon>
    </lineage>
</organism>
<dbReference type="Gene3D" id="1.10.260.40">
    <property type="entry name" value="lambda repressor-like DNA-binding domains"/>
    <property type="match status" value="1"/>
</dbReference>
<dbReference type="Pfam" id="PF01381">
    <property type="entry name" value="HTH_3"/>
    <property type="match status" value="1"/>
</dbReference>